<dbReference type="Proteomes" id="UP000471751">
    <property type="component" value="Unassembled WGS sequence"/>
</dbReference>
<reference evidence="2 3" key="1">
    <citation type="submission" date="2020-02" db="EMBL/GenBank/DDBJ databases">
        <title>Broccoli isolated Pseudomonas sp.</title>
        <authorList>
            <person name="Fujikawa T."/>
            <person name="Sawada H."/>
        </authorList>
    </citation>
    <scope>NUCLEOTIDE SEQUENCE [LARGE SCALE GENOMIC DNA]</scope>
    <source>
        <strain evidence="2 3">JCM 32154</strain>
    </source>
</reference>
<dbReference type="Gene3D" id="2.180.10.10">
    <property type="entry name" value="RHS repeat-associated core"/>
    <property type="match status" value="1"/>
</dbReference>
<dbReference type="AlphaFoldDB" id="A0A6I5RWA6"/>
<feature type="non-terminal residue" evidence="2">
    <location>
        <position position="131"/>
    </location>
</feature>
<comment type="caution">
    <text evidence="2">The sequence shown here is derived from an EMBL/GenBank/DDBJ whole genome shotgun (WGS) entry which is preliminary data.</text>
</comment>
<keyword evidence="3" id="KW-1185">Reference proteome</keyword>
<accession>A0A6I5RWA6</accession>
<gene>
    <name evidence="2" type="ORF">G3O07_22520</name>
</gene>
<dbReference type="EMBL" id="JAAHBT010000341">
    <property type="protein sequence ID" value="NES11876.1"/>
    <property type="molecule type" value="Genomic_DNA"/>
</dbReference>
<name>A0A6I5RWA6_9PSED</name>
<sequence>MRLGGMSLHRQPVYSDYYRLDEDSLWAPQPAAEPFAELLWYQCDHLGTPQELTSQQGEIVWRAQHKAWGETQVQYSDWAQHKGIQNPLRFQGQYYDHETGLHYNRYRYYDPLVGRFISKDPIGYAGGLNLY</sequence>
<dbReference type="Pfam" id="PF03527">
    <property type="entry name" value="RHS"/>
    <property type="match status" value="1"/>
</dbReference>
<organism evidence="2 3">
    <name type="scientific">Pseudomonas laurentiana</name>
    <dbReference type="NCBI Taxonomy" id="2364649"/>
    <lineage>
        <taxon>Bacteria</taxon>
        <taxon>Pseudomonadati</taxon>
        <taxon>Pseudomonadota</taxon>
        <taxon>Gammaproteobacteria</taxon>
        <taxon>Pseudomonadales</taxon>
        <taxon>Pseudomonadaceae</taxon>
        <taxon>Pseudomonas</taxon>
    </lineage>
</organism>
<proteinExistence type="predicted"/>
<protein>
    <recommendedName>
        <fullName evidence="1">RHS protein conserved region domain-containing protein</fullName>
    </recommendedName>
</protein>
<feature type="domain" description="RHS protein conserved region" evidence="1">
    <location>
        <begin position="40"/>
        <end position="73"/>
    </location>
</feature>
<evidence type="ECO:0000313" key="2">
    <source>
        <dbReference type="EMBL" id="NES11876.1"/>
    </source>
</evidence>
<evidence type="ECO:0000313" key="3">
    <source>
        <dbReference type="Proteomes" id="UP000471751"/>
    </source>
</evidence>
<dbReference type="PANTHER" id="PTHR32305">
    <property type="match status" value="1"/>
</dbReference>
<dbReference type="InterPro" id="IPR050708">
    <property type="entry name" value="T6SS_VgrG/RHS"/>
</dbReference>
<dbReference type="PANTHER" id="PTHR32305:SF15">
    <property type="entry name" value="PROTEIN RHSA-RELATED"/>
    <property type="match status" value="1"/>
</dbReference>
<dbReference type="InterPro" id="IPR022385">
    <property type="entry name" value="Rhs_assc_core"/>
</dbReference>
<dbReference type="PRINTS" id="PR00394">
    <property type="entry name" value="RHSPROTEIN"/>
</dbReference>
<dbReference type="NCBIfam" id="TIGR03696">
    <property type="entry name" value="Rhs_assc_core"/>
    <property type="match status" value="1"/>
</dbReference>
<dbReference type="InterPro" id="IPR001826">
    <property type="entry name" value="RHS"/>
</dbReference>
<evidence type="ECO:0000259" key="1">
    <source>
        <dbReference type="Pfam" id="PF03527"/>
    </source>
</evidence>